<gene>
    <name evidence="3" type="ORF">FAK_23840</name>
</gene>
<dbReference type="RefSeq" id="WP_338599560.1">
    <property type="nucleotide sequence ID" value="NZ_AP028679.1"/>
</dbReference>
<dbReference type="Pfam" id="PF18932">
    <property type="entry name" value="DUF5681"/>
    <property type="match status" value="1"/>
</dbReference>
<reference evidence="4" key="1">
    <citation type="journal article" date="2023" name="Arch. Microbiol.">
        <title>Desulfoferula mesophilus gen. nov. sp. nov., a mesophilic sulfate-reducing bacterium isolated from a brackish lake sediment.</title>
        <authorList>
            <person name="Watanabe T."/>
            <person name="Yabe T."/>
            <person name="Tsuji J.M."/>
            <person name="Fukui M."/>
        </authorList>
    </citation>
    <scope>NUCLEOTIDE SEQUENCE [LARGE SCALE GENOMIC DNA]</scope>
    <source>
        <strain evidence="4">12FAK</strain>
    </source>
</reference>
<proteinExistence type="predicted"/>
<feature type="domain" description="DUF5681" evidence="2">
    <location>
        <begin position="15"/>
        <end position="78"/>
    </location>
</feature>
<evidence type="ECO:0000313" key="3">
    <source>
        <dbReference type="EMBL" id="BEQ15318.1"/>
    </source>
</evidence>
<organism evidence="3 4">
    <name type="scientific">Desulfoferula mesophila</name>
    <dbReference type="NCBI Taxonomy" id="3058419"/>
    <lineage>
        <taxon>Bacteria</taxon>
        <taxon>Pseudomonadati</taxon>
        <taxon>Thermodesulfobacteriota</taxon>
        <taxon>Desulfarculia</taxon>
        <taxon>Desulfarculales</taxon>
        <taxon>Desulfarculaceae</taxon>
        <taxon>Desulfoferula</taxon>
    </lineage>
</organism>
<sequence>MGKPANAGGMQGRDKTGRFKPGRSGNPKGKKPGTRHKATMAAQELLDGESEALTRRAVDLALGGDVAALRLCLERLIPPRRDSPVNLGLPPIENACGASKALSALLAAVSNGELSPGEAKPIADLIEALRRTLEVEDLEARLEALEKRLGPEIVQ</sequence>
<feature type="region of interest" description="Disordered" evidence="1">
    <location>
        <begin position="1"/>
        <end position="41"/>
    </location>
</feature>
<feature type="compositionally biased region" description="Basic residues" evidence="1">
    <location>
        <begin position="28"/>
        <end position="38"/>
    </location>
</feature>
<evidence type="ECO:0000313" key="4">
    <source>
        <dbReference type="Proteomes" id="UP001366166"/>
    </source>
</evidence>
<dbReference type="EMBL" id="AP028679">
    <property type="protein sequence ID" value="BEQ15318.1"/>
    <property type="molecule type" value="Genomic_DNA"/>
</dbReference>
<evidence type="ECO:0000259" key="2">
    <source>
        <dbReference type="Pfam" id="PF18932"/>
    </source>
</evidence>
<protein>
    <recommendedName>
        <fullName evidence="2">DUF5681 domain-containing protein</fullName>
    </recommendedName>
</protein>
<dbReference type="AlphaFoldDB" id="A0AAU9EDX3"/>
<name>A0AAU9EDX3_9BACT</name>
<accession>A0AAU9EDX3</accession>
<evidence type="ECO:0000256" key="1">
    <source>
        <dbReference type="SAM" id="MobiDB-lite"/>
    </source>
</evidence>
<dbReference type="InterPro" id="IPR043736">
    <property type="entry name" value="DUF5681"/>
</dbReference>
<dbReference type="Proteomes" id="UP001366166">
    <property type="component" value="Chromosome"/>
</dbReference>
<dbReference type="KEGG" id="dmp:FAK_23840"/>
<keyword evidence="4" id="KW-1185">Reference proteome</keyword>